<dbReference type="AlphaFoldDB" id="A0A9D4RGQ5"/>
<gene>
    <name evidence="1" type="ORF">DPMN_030806</name>
</gene>
<protein>
    <submittedName>
        <fullName evidence="1">Uncharacterized protein</fullName>
    </submittedName>
</protein>
<proteinExistence type="predicted"/>
<organism evidence="1 2">
    <name type="scientific">Dreissena polymorpha</name>
    <name type="common">Zebra mussel</name>
    <name type="synonym">Mytilus polymorpha</name>
    <dbReference type="NCBI Taxonomy" id="45954"/>
    <lineage>
        <taxon>Eukaryota</taxon>
        <taxon>Metazoa</taxon>
        <taxon>Spiralia</taxon>
        <taxon>Lophotrochozoa</taxon>
        <taxon>Mollusca</taxon>
        <taxon>Bivalvia</taxon>
        <taxon>Autobranchia</taxon>
        <taxon>Heteroconchia</taxon>
        <taxon>Euheterodonta</taxon>
        <taxon>Imparidentia</taxon>
        <taxon>Neoheterodontei</taxon>
        <taxon>Myida</taxon>
        <taxon>Dreissenoidea</taxon>
        <taxon>Dreissenidae</taxon>
        <taxon>Dreissena</taxon>
    </lineage>
</organism>
<dbReference type="Proteomes" id="UP000828390">
    <property type="component" value="Unassembled WGS sequence"/>
</dbReference>
<accession>A0A9D4RGQ5</accession>
<reference evidence="1" key="2">
    <citation type="submission" date="2020-11" db="EMBL/GenBank/DDBJ databases">
        <authorList>
            <person name="McCartney M.A."/>
            <person name="Auch B."/>
            <person name="Kono T."/>
            <person name="Mallez S."/>
            <person name="Becker A."/>
            <person name="Gohl D.M."/>
            <person name="Silverstein K.A.T."/>
            <person name="Koren S."/>
            <person name="Bechman K.B."/>
            <person name="Herman A."/>
            <person name="Abrahante J.E."/>
            <person name="Garbe J."/>
        </authorList>
    </citation>
    <scope>NUCLEOTIDE SEQUENCE</scope>
    <source>
        <strain evidence="1">Duluth1</strain>
        <tissue evidence="1">Whole animal</tissue>
    </source>
</reference>
<sequence length="337" mass="38694">MLREDIGQYVIYLDGIATPFEVNKCGKHGCHRRLLEVAGGKWFMCEQCRGYNVPESHTSPLDCEQYEQLFAGESSEVLIPTRTPRDTADSMCWVNEYTTGFEMLRAPLEEKREKLRGERHDALVRESLEHPTVVYFVLHRKGRNPSLDAYRNSELLRQFVLEACDPDNCCHHQNYVDGNGMNRCRACGNDETDEPHLGPPACDLWQNGGSNDEATQKKRFCDNADRVVRRQEKRRQRLRLSSALFRDVVHMQLHDAAMGYVHAFGNGEPVFEHTSICEHCLGMGFEDEHRGYYHCSLCKARDTPLLHATVEHCREAEKRGKRSAIIGRGPSNFVMYI</sequence>
<name>A0A9D4RGQ5_DREPO</name>
<evidence type="ECO:0000313" key="1">
    <source>
        <dbReference type="EMBL" id="KAH3867674.1"/>
    </source>
</evidence>
<evidence type="ECO:0000313" key="2">
    <source>
        <dbReference type="Proteomes" id="UP000828390"/>
    </source>
</evidence>
<keyword evidence="2" id="KW-1185">Reference proteome</keyword>
<comment type="caution">
    <text evidence="1">The sequence shown here is derived from an EMBL/GenBank/DDBJ whole genome shotgun (WGS) entry which is preliminary data.</text>
</comment>
<reference evidence="1" key="1">
    <citation type="journal article" date="2019" name="bioRxiv">
        <title>The Genome of the Zebra Mussel, Dreissena polymorpha: A Resource for Invasive Species Research.</title>
        <authorList>
            <person name="McCartney M.A."/>
            <person name="Auch B."/>
            <person name="Kono T."/>
            <person name="Mallez S."/>
            <person name="Zhang Y."/>
            <person name="Obille A."/>
            <person name="Becker A."/>
            <person name="Abrahante J.E."/>
            <person name="Garbe J."/>
            <person name="Badalamenti J.P."/>
            <person name="Herman A."/>
            <person name="Mangelson H."/>
            <person name="Liachko I."/>
            <person name="Sullivan S."/>
            <person name="Sone E.D."/>
            <person name="Koren S."/>
            <person name="Silverstein K.A.T."/>
            <person name="Beckman K.B."/>
            <person name="Gohl D.M."/>
        </authorList>
    </citation>
    <scope>NUCLEOTIDE SEQUENCE</scope>
    <source>
        <strain evidence="1">Duluth1</strain>
        <tissue evidence="1">Whole animal</tissue>
    </source>
</reference>
<dbReference type="EMBL" id="JAIWYP010000002">
    <property type="protein sequence ID" value="KAH3867674.1"/>
    <property type="molecule type" value="Genomic_DNA"/>
</dbReference>